<evidence type="ECO:0000256" key="11">
    <source>
        <dbReference type="ARBA" id="ARBA00023146"/>
    </source>
</evidence>
<gene>
    <name evidence="13" type="primary">lysS</name>
    <name evidence="16" type="ORF">A35E_00315</name>
</gene>
<dbReference type="InterPro" id="IPR045864">
    <property type="entry name" value="aa-tRNA-synth_II/BPL/LPL"/>
</dbReference>
<feature type="binding site" evidence="13">
    <location>
        <position position="416"/>
    </location>
    <ligand>
        <name>Mg(2+)</name>
        <dbReference type="ChEBI" id="CHEBI:18420"/>
        <label>1</label>
    </ligand>
</feature>
<dbReference type="InterPro" id="IPR044136">
    <property type="entry name" value="Lys-tRNA-ligase_II_N"/>
</dbReference>
<evidence type="ECO:0000313" key="17">
    <source>
        <dbReference type="Proteomes" id="UP000003937"/>
    </source>
</evidence>
<dbReference type="SUPFAM" id="SSF55681">
    <property type="entry name" value="Class II aaRS and biotin synthetases"/>
    <property type="match status" value="1"/>
</dbReference>
<dbReference type="Pfam" id="PF01336">
    <property type="entry name" value="tRNA_anti-codon"/>
    <property type="match status" value="1"/>
</dbReference>
<dbReference type="GO" id="GO:0006430">
    <property type="term" value="P:lysyl-tRNA aminoacylation"/>
    <property type="evidence" value="ECO:0007669"/>
    <property type="project" value="UniProtKB-UniRule"/>
</dbReference>
<evidence type="ECO:0000256" key="6">
    <source>
        <dbReference type="ARBA" id="ARBA00022723"/>
    </source>
</evidence>
<evidence type="ECO:0000313" key="16">
    <source>
        <dbReference type="EMBL" id="AFP85620.1"/>
    </source>
</evidence>
<dbReference type="Gene3D" id="3.30.930.10">
    <property type="entry name" value="Bira Bifunctional Protein, Domain 2"/>
    <property type="match status" value="1"/>
</dbReference>
<dbReference type="FunFam" id="2.40.50.140:FF:000024">
    <property type="entry name" value="Lysine--tRNA ligase"/>
    <property type="match status" value="1"/>
</dbReference>
<dbReference type="EMBL" id="CP003547">
    <property type="protein sequence ID" value="AFP85620.1"/>
    <property type="molecule type" value="Genomic_DNA"/>
</dbReference>
<evidence type="ECO:0000256" key="7">
    <source>
        <dbReference type="ARBA" id="ARBA00022741"/>
    </source>
</evidence>
<evidence type="ECO:0000256" key="13">
    <source>
        <dbReference type="HAMAP-Rule" id="MF_00252"/>
    </source>
</evidence>
<dbReference type="Pfam" id="PF00152">
    <property type="entry name" value="tRNA-synt_2"/>
    <property type="match status" value="1"/>
</dbReference>
<keyword evidence="11 13" id="KW-0030">Aminoacyl-tRNA synthetase</keyword>
<dbReference type="OrthoDB" id="9801152at2"/>
<dbReference type="GO" id="GO:0005829">
    <property type="term" value="C:cytosol"/>
    <property type="evidence" value="ECO:0007669"/>
    <property type="project" value="UniProtKB-ARBA"/>
</dbReference>
<comment type="subunit">
    <text evidence="3 13">Homodimer.</text>
</comment>
<evidence type="ECO:0000256" key="12">
    <source>
        <dbReference type="ARBA" id="ARBA00048573"/>
    </source>
</evidence>
<dbReference type="Proteomes" id="UP000003937">
    <property type="component" value="Chromosome"/>
</dbReference>
<evidence type="ECO:0000259" key="15">
    <source>
        <dbReference type="PROSITE" id="PS50862"/>
    </source>
</evidence>
<evidence type="ECO:0000256" key="10">
    <source>
        <dbReference type="ARBA" id="ARBA00022917"/>
    </source>
</evidence>
<evidence type="ECO:0000256" key="8">
    <source>
        <dbReference type="ARBA" id="ARBA00022840"/>
    </source>
</evidence>
<feature type="binding site" evidence="13">
    <location>
        <position position="423"/>
    </location>
    <ligand>
        <name>Mg(2+)</name>
        <dbReference type="ChEBI" id="CHEBI:18420"/>
        <label>1</label>
    </ligand>
</feature>
<evidence type="ECO:0000256" key="2">
    <source>
        <dbReference type="ARBA" id="ARBA00008226"/>
    </source>
</evidence>
<dbReference type="NCBIfam" id="TIGR00499">
    <property type="entry name" value="lysS_bact"/>
    <property type="match status" value="1"/>
</dbReference>
<dbReference type="GO" id="GO:0000287">
    <property type="term" value="F:magnesium ion binding"/>
    <property type="evidence" value="ECO:0007669"/>
    <property type="project" value="UniProtKB-UniRule"/>
</dbReference>
<keyword evidence="9 13" id="KW-0460">Magnesium</keyword>
<evidence type="ECO:0000256" key="5">
    <source>
        <dbReference type="ARBA" id="ARBA00022598"/>
    </source>
</evidence>
<dbReference type="InterPro" id="IPR012340">
    <property type="entry name" value="NA-bd_OB-fold"/>
</dbReference>
<dbReference type="PRINTS" id="PR00982">
    <property type="entry name" value="TRNASYNTHLYS"/>
</dbReference>
<accession>J3TYW3</accession>
<feature type="domain" description="Aminoacyl-transfer RNA synthetases class-II family profile" evidence="15">
    <location>
        <begin position="185"/>
        <end position="504"/>
    </location>
</feature>
<keyword evidence="4 13" id="KW-0963">Cytoplasm</keyword>
<dbReference type="CDD" id="cd00775">
    <property type="entry name" value="LysRS_core"/>
    <property type="match status" value="1"/>
</dbReference>
<dbReference type="InterPro" id="IPR018149">
    <property type="entry name" value="Lys-tRNA-synth_II_C"/>
</dbReference>
<dbReference type="GO" id="GO:0004824">
    <property type="term" value="F:lysine-tRNA ligase activity"/>
    <property type="evidence" value="ECO:0007669"/>
    <property type="project" value="UniProtKB-UniRule"/>
</dbReference>
<dbReference type="HOGENOM" id="CLU_008255_6_2_6"/>
<comment type="cofactor">
    <cofactor evidence="13 14">
        <name>Mg(2+)</name>
        <dbReference type="ChEBI" id="CHEBI:18420"/>
    </cofactor>
    <text evidence="13 14">Binds 3 Mg(2+) ions per subunit.</text>
</comment>
<dbReference type="GO" id="GO:0000049">
    <property type="term" value="F:tRNA binding"/>
    <property type="evidence" value="ECO:0007669"/>
    <property type="project" value="TreeGrafter"/>
</dbReference>
<dbReference type="RefSeq" id="WP_014888917.1">
    <property type="nucleotide sequence ID" value="NC_018420.1"/>
</dbReference>
<dbReference type="EC" id="6.1.1.6" evidence="13"/>
<reference evidence="16 17" key="1">
    <citation type="journal article" date="2012" name="Mol. Biol. Evol.">
        <title>Genome reduction and co-evolution between the primary and secondary bacterial symbionts of psyllids.</title>
        <authorList>
            <person name="Sloan D.B."/>
            <person name="Moran N.A."/>
        </authorList>
    </citation>
    <scope>NUCLEOTIDE SEQUENCE [LARGE SCALE GENOMIC DNA]</scope>
    <source>
        <strain evidence="16">Hcub_S</strain>
    </source>
</reference>
<dbReference type="GO" id="GO:0042803">
    <property type="term" value="F:protein homodimerization activity"/>
    <property type="evidence" value="ECO:0007669"/>
    <property type="project" value="UniProtKB-ARBA"/>
</dbReference>
<keyword evidence="5 13" id="KW-0436">Ligase</keyword>
<keyword evidence="6 13" id="KW-0479">Metal-binding</keyword>
<sequence>MCKLPSYNNALHTVHIKHELNSRKEKLKQWRQEGITFPNKFRQNINFDQLHTYYDEKTNEELMTLNIEVSIAGRMTSRRIMGKASFATLQNFSGKIQIYVVCNKLLEGEYNEKFKKWDLGDIIGVYGTLFKTKKGELSVYCSKIYLISKAMRPIPSKFYGLTDQELRYRQRYLDLIVNNKTRQTFKIRFNLISEIRRFMMDHDFIEVETPMMQSIPGGATARPFITHHNALHVDMYLRISPELYLKRLMVGGFERIFEINRNFRNEGLSSYHNPEFTMLELYMAYADYIDLMVLVENLMRKLTQQVLGTNIVQYGDQTFDFSKSFITMTMTEAIYHHHPHIKSETLNDITAATAIAKSLGVLVDSRWGLGRVLTEIFEETTESHLIQPTFITHYPVEVSPLARRNDTDPLYTDRFELFIGGREIGNGFSELNDPEDQASRFIQQAQNKNVAKHETMFYDEDYVTALENGMPPTAGLGIGIDRLVMLLTNNKTIRDVILFPMLRPHK</sequence>
<dbReference type="InterPro" id="IPR006195">
    <property type="entry name" value="aa-tRNA-synth_II"/>
</dbReference>
<feature type="binding site" evidence="13">
    <location>
        <position position="423"/>
    </location>
    <ligand>
        <name>Mg(2+)</name>
        <dbReference type="ChEBI" id="CHEBI:18420"/>
        <label>2</label>
    </ligand>
</feature>
<comment type="catalytic activity">
    <reaction evidence="12 13 14">
        <text>tRNA(Lys) + L-lysine + ATP = L-lysyl-tRNA(Lys) + AMP + diphosphate</text>
        <dbReference type="Rhea" id="RHEA:20792"/>
        <dbReference type="Rhea" id="RHEA-COMP:9696"/>
        <dbReference type="Rhea" id="RHEA-COMP:9697"/>
        <dbReference type="ChEBI" id="CHEBI:30616"/>
        <dbReference type="ChEBI" id="CHEBI:32551"/>
        <dbReference type="ChEBI" id="CHEBI:33019"/>
        <dbReference type="ChEBI" id="CHEBI:78442"/>
        <dbReference type="ChEBI" id="CHEBI:78529"/>
        <dbReference type="ChEBI" id="CHEBI:456215"/>
        <dbReference type="EC" id="6.1.1.6"/>
    </reaction>
</comment>
<comment type="subcellular location">
    <subcellularLocation>
        <location evidence="1 13">Cytoplasm</location>
    </subcellularLocation>
</comment>
<keyword evidence="10 13" id="KW-0648">Protein biosynthesis</keyword>
<name>J3TYW3_9ENTR</name>
<dbReference type="InterPro" id="IPR004364">
    <property type="entry name" value="Aa-tRNA-synt_II"/>
</dbReference>
<dbReference type="PANTHER" id="PTHR42918:SF15">
    <property type="entry name" value="LYSINE--TRNA LIGASE, CHLOROPLASTIC_MITOCHONDRIAL"/>
    <property type="match status" value="1"/>
</dbReference>
<dbReference type="FunFam" id="3.30.930.10:FF:000001">
    <property type="entry name" value="Lysine--tRNA ligase"/>
    <property type="match status" value="1"/>
</dbReference>
<keyword evidence="8 13" id="KW-0067">ATP-binding</keyword>
<dbReference type="NCBIfam" id="NF001756">
    <property type="entry name" value="PRK00484.1"/>
    <property type="match status" value="1"/>
</dbReference>
<evidence type="ECO:0000256" key="3">
    <source>
        <dbReference type="ARBA" id="ARBA00011738"/>
    </source>
</evidence>
<proteinExistence type="inferred from homology"/>
<dbReference type="InterPro" id="IPR002313">
    <property type="entry name" value="Lys-tRNA-ligase_II"/>
</dbReference>
<dbReference type="STRING" id="134287.A35E_00315"/>
<dbReference type="InterPro" id="IPR004365">
    <property type="entry name" value="NA-bd_OB_tRNA"/>
</dbReference>
<comment type="similarity">
    <text evidence="2 13">Belongs to the class-II aminoacyl-tRNA synthetase family.</text>
</comment>
<protein>
    <recommendedName>
        <fullName evidence="13">Lysine--tRNA ligase</fullName>
        <ecNumber evidence="13">6.1.1.6</ecNumber>
    </recommendedName>
    <alternativeName>
        <fullName evidence="13">Lysyl-tRNA synthetase</fullName>
        <shortName evidence="13">LysRS</shortName>
    </alternativeName>
</protein>
<organism evidence="16 17">
    <name type="scientific">secondary endosymbiont of Heteropsylla cubana</name>
    <dbReference type="NCBI Taxonomy" id="134287"/>
    <lineage>
        <taxon>Bacteria</taxon>
        <taxon>Pseudomonadati</taxon>
        <taxon>Pseudomonadota</taxon>
        <taxon>Gammaproteobacteria</taxon>
        <taxon>Enterobacterales</taxon>
        <taxon>Enterobacteriaceae</taxon>
        <taxon>aphid secondary symbionts</taxon>
    </lineage>
</organism>
<evidence type="ECO:0000256" key="1">
    <source>
        <dbReference type="ARBA" id="ARBA00004496"/>
    </source>
</evidence>
<dbReference type="PANTHER" id="PTHR42918">
    <property type="entry name" value="LYSYL-TRNA SYNTHETASE"/>
    <property type="match status" value="1"/>
</dbReference>
<dbReference type="GO" id="GO:0005524">
    <property type="term" value="F:ATP binding"/>
    <property type="evidence" value="ECO:0007669"/>
    <property type="project" value="UniProtKB-UniRule"/>
</dbReference>
<dbReference type="PROSITE" id="PS50862">
    <property type="entry name" value="AA_TRNA_LIGASE_II"/>
    <property type="match status" value="1"/>
</dbReference>
<dbReference type="Gene3D" id="2.40.50.140">
    <property type="entry name" value="Nucleic acid-binding proteins"/>
    <property type="match status" value="1"/>
</dbReference>
<keyword evidence="7 13" id="KW-0547">Nucleotide-binding</keyword>
<keyword evidence="17" id="KW-1185">Reference proteome</keyword>
<dbReference type="KEGG" id="sehc:A35E_00315"/>
<dbReference type="PATRIC" id="fig|134287.3.peg.304"/>
<evidence type="ECO:0000256" key="9">
    <source>
        <dbReference type="ARBA" id="ARBA00022842"/>
    </source>
</evidence>
<evidence type="ECO:0000256" key="14">
    <source>
        <dbReference type="RuleBase" id="RU000336"/>
    </source>
</evidence>
<dbReference type="AlphaFoldDB" id="J3TYW3"/>
<dbReference type="SUPFAM" id="SSF50249">
    <property type="entry name" value="Nucleic acid-binding proteins"/>
    <property type="match status" value="1"/>
</dbReference>
<evidence type="ECO:0000256" key="4">
    <source>
        <dbReference type="ARBA" id="ARBA00022490"/>
    </source>
</evidence>
<dbReference type="HAMAP" id="MF_00252">
    <property type="entry name" value="Lys_tRNA_synth_class2"/>
    <property type="match status" value="1"/>
</dbReference>
<dbReference type="CDD" id="cd04322">
    <property type="entry name" value="LysRS_N"/>
    <property type="match status" value="1"/>
</dbReference>